<keyword evidence="1" id="KW-0863">Zinc-finger</keyword>
<gene>
    <name evidence="4" type="ORF">BU24DRAFT_418112</name>
</gene>
<feature type="compositionally biased region" description="Polar residues" evidence="2">
    <location>
        <begin position="122"/>
        <end position="139"/>
    </location>
</feature>
<sequence length="550" mass="60910">MADMNNQQPLEWQDLFWTDPEIDLDALTFLDNPLPSPIDPALDLDLYGISGNNSSVSLNYSTPGAASVEQLVSAPSSQPQSPEPSLPLHSALAERPSQLHQQSLIRRRSKYFIRRTGSQQSAPIVIHSGNSGRTASPSLPMQRWRDSPPENEASSLSAIYNAVQNSNGSATSLTDRPISAEGARPFRRPASIASCESVGSESSIQSITSSRSATSGNSRSAQALKGRRRPKSTRKKDMNTADRIFKCTFCCDTFKHKYDWSRHEKSLHLSMEEWVCSPQGGCVVLAHTGRVHCAYCSALDPNTDHLKSHNHEACQSNASTPRTFRRKDHLVQHLRLFHRLETMPLIEDWKVEILPVVSRCGFCDAALNSWDERTDHLAAHFREGKTMIDWKGDHGFSPAVAARVCNNLPPYVLGLESLSPVPFSATNPDSVDHFKQMALNVESSAPGSTTMSQEQKTPGMPPSLATLSNPVDQSPLVQPDAGLCYVDLLSRHLASFAREQIANGIIPTDEMFQNESRRVTYQDGTDTWNTTLADNPHWLNKFRHSNGWSE</sequence>
<dbReference type="OrthoDB" id="5399138at2759"/>
<dbReference type="PROSITE" id="PS00028">
    <property type="entry name" value="ZINC_FINGER_C2H2_1"/>
    <property type="match status" value="1"/>
</dbReference>
<feature type="region of interest" description="Disordered" evidence="2">
    <location>
        <begin position="122"/>
        <end position="153"/>
    </location>
</feature>
<dbReference type="EMBL" id="ML978067">
    <property type="protein sequence ID" value="KAF2018590.1"/>
    <property type="molecule type" value="Genomic_DNA"/>
</dbReference>
<keyword evidence="5" id="KW-1185">Reference proteome</keyword>
<dbReference type="PANTHER" id="PTHR23225:SF2">
    <property type="entry name" value="AT09679P-RELATED"/>
    <property type="match status" value="1"/>
</dbReference>
<feature type="region of interest" description="Disordered" evidence="2">
    <location>
        <begin position="444"/>
        <end position="467"/>
    </location>
</feature>
<dbReference type="InterPro" id="IPR039970">
    <property type="entry name" value="TF_Grauzone"/>
</dbReference>
<reference evidence="4" key="1">
    <citation type="journal article" date="2020" name="Stud. Mycol.">
        <title>101 Dothideomycetes genomes: a test case for predicting lifestyles and emergence of pathogens.</title>
        <authorList>
            <person name="Haridas S."/>
            <person name="Albert R."/>
            <person name="Binder M."/>
            <person name="Bloem J."/>
            <person name="Labutti K."/>
            <person name="Salamov A."/>
            <person name="Andreopoulos B."/>
            <person name="Baker S."/>
            <person name="Barry K."/>
            <person name="Bills G."/>
            <person name="Bluhm B."/>
            <person name="Cannon C."/>
            <person name="Castanera R."/>
            <person name="Culley D."/>
            <person name="Daum C."/>
            <person name="Ezra D."/>
            <person name="Gonzalez J."/>
            <person name="Henrissat B."/>
            <person name="Kuo A."/>
            <person name="Liang C."/>
            <person name="Lipzen A."/>
            <person name="Lutzoni F."/>
            <person name="Magnuson J."/>
            <person name="Mondo S."/>
            <person name="Nolan M."/>
            <person name="Ohm R."/>
            <person name="Pangilinan J."/>
            <person name="Park H.-J."/>
            <person name="Ramirez L."/>
            <person name="Alfaro M."/>
            <person name="Sun H."/>
            <person name="Tritt A."/>
            <person name="Yoshinaga Y."/>
            <person name="Zwiers L.-H."/>
            <person name="Turgeon B."/>
            <person name="Goodwin S."/>
            <person name="Spatafora J."/>
            <person name="Crous P."/>
            <person name="Grigoriev I."/>
        </authorList>
    </citation>
    <scope>NUCLEOTIDE SEQUENCE</scope>
    <source>
        <strain evidence="4">CBS 175.79</strain>
    </source>
</reference>
<dbReference type="GO" id="GO:0008270">
    <property type="term" value="F:zinc ion binding"/>
    <property type="evidence" value="ECO:0007669"/>
    <property type="project" value="UniProtKB-KW"/>
</dbReference>
<keyword evidence="1" id="KW-0479">Metal-binding</keyword>
<evidence type="ECO:0000256" key="1">
    <source>
        <dbReference type="PROSITE-ProRule" id="PRU00042"/>
    </source>
</evidence>
<keyword evidence="1" id="KW-0862">Zinc</keyword>
<feature type="compositionally biased region" description="Basic residues" evidence="2">
    <location>
        <begin position="225"/>
        <end position="234"/>
    </location>
</feature>
<feature type="domain" description="C2H2-type" evidence="3">
    <location>
        <begin position="245"/>
        <end position="273"/>
    </location>
</feature>
<evidence type="ECO:0000256" key="2">
    <source>
        <dbReference type="SAM" id="MobiDB-lite"/>
    </source>
</evidence>
<evidence type="ECO:0000313" key="5">
    <source>
        <dbReference type="Proteomes" id="UP000799778"/>
    </source>
</evidence>
<dbReference type="PANTHER" id="PTHR23225">
    <property type="entry name" value="ZINC FINGER PROTEIN"/>
    <property type="match status" value="1"/>
</dbReference>
<protein>
    <recommendedName>
        <fullName evidence="3">C2H2-type domain-containing protein</fullName>
    </recommendedName>
</protein>
<dbReference type="AlphaFoldDB" id="A0A6A5Y1A2"/>
<organism evidence="4 5">
    <name type="scientific">Aaosphaeria arxii CBS 175.79</name>
    <dbReference type="NCBI Taxonomy" id="1450172"/>
    <lineage>
        <taxon>Eukaryota</taxon>
        <taxon>Fungi</taxon>
        <taxon>Dikarya</taxon>
        <taxon>Ascomycota</taxon>
        <taxon>Pezizomycotina</taxon>
        <taxon>Dothideomycetes</taxon>
        <taxon>Pleosporomycetidae</taxon>
        <taxon>Pleosporales</taxon>
        <taxon>Pleosporales incertae sedis</taxon>
        <taxon>Aaosphaeria</taxon>
    </lineage>
</organism>
<dbReference type="GeneID" id="54284298"/>
<evidence type="ECO:0000313" key="4">
    <source>
        <dbReference type="EMBL" id="KAF2018590.1"/>
    </source>
</evidence>
<dbReference type="Proteomes" id="UP000799778">
    <property type="component" value="Unassembled WGS sequence"/>
</dbReference>
<dbReference type="RefSeq" id="XP_033386929.1">
    <property type="nucleotide sequence ID" value="XM_033526901.1"/>
</dbReference>
<accession>A0A6A5Y1A2</accession>
<name>A0A6A5Y1A2_9PLEO</name>
<evidence type="ECO:0000259" key="3">
    <source>
        <dbReference type="PROSITE" id="PS50157"/>
    </source>
</evidence>
<feature type="region of interest" description="Disordered" evidence="2">
    <location>
        <begin position="205"/>
        <end position="237"/>
    </location>
</feature>
<proteinExistence type="predicted"/>
<dbReference type="InterPro" id="IPR013087">
    <property type="entry name" value="Znf_C2H2_type"/>
</dbReference>
<dbReference type="SMART" id="SM00355">
    <property type="entry name" value="ZnF_C2H2"/>
    <property type="match status" value="2"/>
</dbReference>
<feature type="region of interest" description="Disordered" evidence="2">
    <location>
        <begin position="69"/>
        <end position="88"/>
    </location>
</feature>
<feature type="compositionally biased region" description="Low complexity" evidence="2">
    <location>
        <begin position="70"/>
        <end position="80"/>
    </location>
</feature>
<dbReference type="GO" id="GO:0003700">
    <property type="term" value="F:DNA-binding transcription factor activity"/>
    <property type="evidence" value="ECO:0007669"/>
    <property type="project" value="InterPro"/>
</dbReference>
<feature type="compositionally biased region" description="Polar residues" evidence="2">
    <location>
        <begin position="444"/>
        <end position="456"/>
    </location>
</feature>
<dbReference type="PROSITE" id="PS50157">
    <property type="entry name" value="ZINC_FINGER_C2H2_2"/>
    <property type="match status" value="1"/>
</dbReference>
<feature type="compositionally biased region" description="Low complexity" evidence="2">
    <location>
        <begin position="205"/>
        <end position="220"/>
    </location>
</feature>